<dbReference type="InterPro" id="IPR029463">
    <property type="entry name" value="Lys_MEP"/>
</dbReference>
<dbReference type="Proteomes" id="UP000281118">
    <property type="component" value="Unassembled WGS sequence"/>
</dbReference>
<protein>
    <recommendedName>
        <fullName evidence="1">Lysine-specific metallo-endopeptidase domain-containing protein</fullName>
    </recommendedName>
</protein>
<feature type="domain" description="Lysine-specific metallo-endopeptidase" evidence="1">
    <location>
        <begin position="175"/>
        <end position="335"/>
    </location>
</feature>
<dbReference type="SMART" id="SM01351">
    <property type="entry name" value="Aspzincin_M35"/>
    <property type="match status" value="1"/>
</dbReference>
<name>A0A3S0X8I7_9BURK</name>
<gene>
    <name evidence="2" type="ORF">EJP67_09370</name>
</gene>
<comment type="caution">
    <text evidence="2">The sequence shown here is derived from an EMBL/GenBank/DDBJ whole genome shotgun (WGS) entry which is preliminary data.</text>
</comment>
<evidence type="ECO:0000313" key="2">
    <source>
        <dbReference type="EMBL" id="RUR67272.1"/>
    </source>
</evidence>
<organism evidence="2 3">
    <name type="scientific">Variovorax guangxiensis</name>
    <dbReference type="NCBI Taxonomy" id="1775474"/>
    <lineage>
        <taxon>Bacteria</taxon>
        <taxon>Pseudomonadati</taxon>
        <taxon>Pseudomonadota</taxon>
        <taxon>Betaproteobacteria</taxon>
        <taxon>Burkholderiales</taxon>
        <taxon>Comamonadaceae</taxon>
        <taxon>Variovorax</taxon>
    </lineage>
</organism>
<proteinExistence type="predicted"/>
<dbReference type="OrthoDB" id="8841651at2"/>
<dbReference type="InterPro" id="IPR024079">
    <property type="entry name" value="MetalloPept_cat_dom_sf"/>
</dbReference>
<dbReference type="InterPro" id="IPR034108">
    <property type="entry name" value="Pept_M35-like_proteobacteria"/>
</dbReference>
<dbReference type="Gene3D" id="3.40.390.10">
    <property type="entry name" value="Collagenase (Catalytic Domain)"/>
    <property type="match status" value="1"/>
</dbReference>
<dbReference type="CDD" id="cd14744">
    <property type="entry name" value="PAAR_CT_2"/>
    <property type="match status" value="1"/>
</dbReference>
<dbReference type="GO" id="GO:0004222">
    <property type="term" value="F:metalloendopeptidase activity"/>
    <property type="evidence" value="ECO:0007669"/>
    <property type="project" value="InterPro"/>
</dbReference>
<evidence type="ECO:0000313" key="3">
    <source>
        <dbReference type="Proteomes" id="UP000281118"/>
    </source>
</evidence>
<dbReference type="EMBL" id="RXFT01000003">
    <property type="protein sequence ID" value="RUR67272.1"/>
    <property type="molecule type" value="Genomic_DNA"/>
</dbReference>
<reference evidence="2 3" key="1">
    <citation type="submission" date="2018-12" db="EMBL/GenBank/DDBJ databases">
        <title>The genome sequences of Variovorax guangxiensis DSM 27352.</title>
        <authorList>
            <person name="Gao J."/>
            <person name="Sun J."/>
        </authorList>
    </citation>
    <scope>NUCLEOTIDE SEQUENCE [LARGE SCALE GENOMIC DNA]</scope>
    <source>
        <strain evidence="2 3">DSM 27352</strain>
    </source>
</reference>
<dbReference type="CDD" id="cd11007">
    <property type="entry name" value="M35_like_1"/>
    <property type="match status" value="1"/>
</dbReference>
<evidence type="ECO:0000259" key="1">
    <source>
        <dbReference type="SMART" id="SM01351"/>
    </source>
</evidence>
<dbReference type="AlphaFoldDB" id="A0A3S0X8I7"/>
<dbReference type="RefSeq" id="WP_126021442.1">
    <property type="nucleotide sequence ID" value="NZ_RXFT01000003.1"/>
</dbReference>
<accession>A0A3S0X8I7</accession>
<sequence length="343" mass="37524">MMRRVVLVGDPPAAGGRVLPYDGPMVDFFGHRPALIGGRAYCEGCNSVGIIAKAGGPRRPQFISEMALEGDVVVCHCLEPQPLLSVLRQSAEYDDEDWRASGTMPSLAALGVMESTTSDLETAAFKKIVDEGVTHPPEAEQTENICPNMTNKAFATLMMKLRDMAVDYIAKQRLPELERWDEKAQARVMTWFGIADQGTREHLHKGLIACVRVLRGLEPKNFVRFTAGGKLLTCVLDNGVGTVAAVCKPDVATHTIAIALPFCEFESDHRIIFGTDKVRDGDSRLLTLIHEVTHFDDTFSSNDTWYGTAKSRAQVNSQNLDALRVNADSIAAYILGVDSKASK</sequence>
<dbReference type="SUPFAM" id="SSF55486">
    <property type="entry name" value="Metalloproteases ('zincins'), catalytic domain"/>
    <property type="match status" value="1"/>
</dbReference>